<evidence type="ECO:0000256" key="2">
    <source>
        <dbReference type="ARBA" id="ARBA00022679"/>
    </source>
</evidence>
<dbReference type="InterPro" id="IPR012893">
    <property type="entry name" value="HipA-like_C"/>
</dbReference>
<dbReference type="InterPro" id="IPR052028">
    <property type="entry name" value="HipA_Ser/Thr_kinase"/>
</dbReference>
<sequence>MRSPKNIWVYADWVGIHGPLLVGQLSAEAGMNAEVFSFSYDKEWIQNWPALFLDPDLMLFTGPQYTRDEKLNFGVFTDSSPDRWGRTLMQRKESYNAQLEHRPASRLFESDYLHGVADQTRMGGLRFKLDPVGPFLDNDIERPAPPIHHLRALETASYEMEAIGAENNPHYGEWMRILLAPGSSLGGARPKGSVMDLDGHLWIAKFPSRFDEYDIAAWEAVVAELARQAGINVAQGRAERYTGKHHTYLTKRFDRIAGTRIHFSSAMTLLGYTDGADGSEGVSYQHIAEFIMRAGAHPDENMKELWKRMVFNICVSNTDDHLRNHGFLLGEQGWELSPAFDMNPVPGATHLKLNISEDDGLLSLKLAMEVAEAFRVSAKEAKELMGNITRVVKGWQTVAEKAGITRAEMTYMSSAFDIDARL</sequence>
<protein>
    <submittedName>
        <fullName evidence="5">HipA domain-containing protein</fullName>
    </submittedName>
</protein>
<keyword evidence="6" id="KW-1185">Reference proteome</keyword>
<comment type="caution">
    <text evidence="5">The sequence shown here is derived from an EMBL/GenBank/DDBJ whole genome shotgun (WGS) entry which is preliminary data.</text>
</comment>
<keyword evidence="2" id="KW-0808">Transferase</keyword>
<gene>
    <name evidence="5" type="ORF">ABR189_22290</name>
</gene>
<evidence type="ECO:0000259" key="4">
    <source>
        <dbReference type="Pfam" id="PF07804"/>
    </source>
</evidence>
<evidence type="ECO:0000256" key="3">
    <source>
        <dbReference type="ARBA" id="ARBA00022777"/>
    </source>
</evidence>
<organism evidence="5 6">
    <name type="scientific">Chitinophaga defluvii</name>
    <dbReference type="NCBI Taxonomy" id="3163343"/>
    <lineage>
        <taxon>Bacteria</taxon>
        <taxon>Pseudomonadati</taxon>
        <taxon>Bacteroidota</taxon>
        <taxon>Chitinophagia</taxon>
        <taxon>Chitinophagales</taxon>
        <taxon>Chitinophagaceae</taxon>
        <taxon>Chitinophaga</taxon>
    </lineage>
</organism>
<dbReference type="PANTHER" id="PTHR37419:SF8">
    <property type="entry name" value="TOXIN YJJJ"/>
    <property type="match status" value="1"/>
</dbReference>
<dbReference type="Proteomes" id="UP001549749">
    <property type="component" value="Unassembled WGS sequence"/>
</dbReference>
<accession>A0ABV2TAS7</accession>
<evidence type="ECO:0000313" key="6">
    <source>
        <dbReference type="Proteomes" id="UP001549749"/>
    </source>
</evidence>
<keyword evidence="3" id="KW-0418">Kinase</keyword>
<evidence type="ECO:0000313" key="5">
    <source>
        <dbReference type="EMBL" id="MET7000137.1"/>
    </source>
</evidence>
<comment type="similarity">
    <text evidence="1">Belongs to the HipA Ser/Thr kinase family.</text>
</comment>
<dbReference type="PANTHER" id="PTHR37419">
    <property type="entry name" value="SERINE/THREONINE-PROTEIN KINASE TOXIN HIPA"/>
    <property type="match status" value="1"/>
</dbReference>
<dbReference type="Gene3D" id="1.10.1070.20">
    <property type="match status" value="1"/>
</dbReference>
<feature type="domain" description="HipA-like C-terminal" evidence="4">
    <location>
        <begin position="183"/>
        <end position="395"/>
    </location>
</feature>
<dbReference type="EMBL" id="JBEXAC010000002">
    <property type="protein sequence ID" value="MET7000137.1"/>
    <property type="molecule type" value="Genomic_DNA"/>
</dbReference>
<dbReference type="Pfam" id="PF07804">
    <property type="entry name" value="HipA_C"/>
    <property type="match status" value="1"/>
</dbReference>
<dbReference type="RefSeq" id="WP_354662697.1">
    <property type="nucleotide sequence ID" value="NZ_JBEXAC010000002.1"/>
</dbReference>
<name>A0ABV2TAS7_9BACT</name>
<proteinExistence type="inferred from homology"/>
<evidence type="ECO:0000256" key="1">
    <source>
        <dbReference type="ARBA" id="ARBA00010164"/>
    </source>
</evidence>
<reference evidence="5 6" key="1">
    <citation type="submission" date="2024-06" db="EMBL/GenBank/DDBJ databases">
        <title>Chitinophaga defluvii sp. nov., isolated from municipal sewage.</title>
        <authorList>
            <person name="Zhang L."/>
        </authorList>
    </citation>
    <scope>NUCLEOTIDE SEQUENCE [LARGE SCALE GENOMIC DNA]</scope>
    <source>
        <strain evidence="5 6">H8</strain>
    </source>
</reference>